<dbReference type="InParanoid" id="A0A1X7UB66"/>
<dbReference type="SUPFAM" id="SSF51126">
    <property type="entry name" value="Pectin lyase-like"/>
    <property type="match status" value="1"/>
</dbReference>
<dbReference type="InterPro" id="IPR011050">
    <property type="entry name" value="Pectin_lyase_fold/virulence"/>
</dbReference>
<sequence length="458" mass="50840">MCTITGDDVFEHLLSLLLSFFSVSSLTIRIDEDGNDSIDCLIEQPQSSCQSLKYVADAFSNTGNLTIEIISPTLSIQSNVKFTDINRLTINGQGESLTTIQVQSVTAGISFLHCGEVVLANFILTTVTEPLLCDSHHNTSEDQCSFTTNGNYSLFFLNPKELMIKNCNFTSSNDTHAAYNGTLIKLSNTTVGLKVLLYNSFYNTLYVNNTKFMNNKIGFDVIAINSSNSSISVTASQFNGNKYHGLKISYDKSCHNNFTIFGCTFSNNTGCNGVSMNLVLAKNSTSNIFHGFGSRFIHNSAKYAGGGVNIDLSPTEGYHNTYPSNNTITFEFCYFNNNSGSYAGGVGIVMASVSLDYKKKANYIKFRSCKFEYNKASSGSAVHVNRNIPNESGIILWHSMIRPFENKWHNYLDLFLLINLVLFNMLTISNYFISVWKTDQEMYIGIPIPVIHKANRTV</sequence>
<evidence type="ECO:0008006" key="4">
    <source>
        <dbReference type="Google" id="ProtNLM"/>
    </source>
</evidence>
<feature type="chain" id="PRO_5012620717" description="Right handed beta helix domain-containing protein" evidence="2">
    <location>
        <begin position="26"/>
        <end position="458"/>
    </location>
</feature>
<evidence type="ECO:0000313" key="3">
    <source>
        <dbReference type="EnsemblMetazoa" id="Aqu2.1.24908_001"/>
    </source>
</evidence>
<name>A0A1X7UB66_AMPQE</name>
<keyword evidence="1" id="KW-1133">Transmembrane helix</keyword>
<organism evidence="3">
    <name type="scientific">Amphimedon queenslandica</name>
    <name type="common">Sponge</name>
    <dbReference type="NCBI Taxonomy" id="400682"/>
    <lineage>
        <taxon>Eukaryota</taxon>
        <taxon>Metazoa</taxon>
        <taxon>Porifera</taxon>
        <taxon>Demospongiae</taxon>
        <taxon>Heteroscleromorpha</taxon>
        <taxon>Haplosclerida</taxon>
        <taxon>Niphatidae</taxon>
        <taxon>Amphimedon</taxon>
    </lineage>
</organism>
<protein>
    <recommendedName>
        <fullName evidence="4">Right handed beta helix domain-containing protein</fullName>
    </recommendedName>
</protein>
<accession>A0A1X7UB66</accession>
<keyword evidence="1" id="KW-0812">Transmembrane</keyword>
<evidence type="ECO:0000256" key="2">
    <source>
        <dbReference type="SAM" id="SignalP"/>
    </source>
</evidence>
<dbReference type="AlphaFoldDB" id="A0A1X7UB66"/>
<feature type="transmembrane region" description="Helical" evidence="1">
    <location>
        <begin position="411"/>
        <end position="433"/>
    </location>
</feature>
<dbReference type="EnsemblMetazoa" id="Aqu2.1.24908_001">
    <property type="protein sequence ID" value="Aqu2.1.24908_001"/>
    <property type="gene ID" value="Aqu2.1.24908"/>
</dbReference>
<evidence type="ECO:0000256" key="1">
    <source>
        <dbReference type="SAM" id="Phobius"/>
    </source>
</evidence>
<keyword evidence="2" id="KW-0732">Signal</keyword>
<reference evidence="3" key="1">
    <citation type="submission" date="2017-05" db="UniProtKB">
        <authorList>
            <consortium name="EnsemblMetazoa"/>
        </authorList>
    </citation>
    <scope>IDENTIFICATION</scope>
</reference>
<keyword evidence="1" id="KW-0472">Membrane</keyword>
<proteinExistence type="predicted"/>
<feature type="signal peptide" evidence="2">
    <location>
        <begin position="1"/>
        <end position="25"/>
    </location>
</feature>